<protein>
    <submittedName>
        <fullName evidence="1">Uncharacterized protein</fullName>
    </submittedName>
</protein>
<evidence type="ECO:0000313" key="1">
    <source>
        <dbReference type="EMBL" id="RNA35977.1"/>
    </source>
</evidence>
<reference evidence="1 2" key="1">
    <citation type="journal article" date="2018" name="Sci. Rep.">
        <title>Genomic signatures of local adaptation to the degree of environmental predictability in rotifers.</title>
        <authorList>
            <person name="Franch-Gras L."/>
            <person name="Hahn C."/>
            <person name="Garcia-Roger E.M."/>
            <person name="Carmona M.J."/>
            <person name="Serra M."/>
            <person name="Gomez A."/>
        </authorList>
    </citation>
    <scope>NUCLEOTIDE SEQUENCE [LARGE SCALE GENOMIC DNA]</scope>
    <source>
        <strain evidence="1">HYR1</strain>
    </source>
</reference>
<organism evidence="1 2">
    <name type="scientific">Brachionus plicatilis</name>
    <name type="common">Marine rotifer</name>
    <name type="synonym">Brachionus muelleri</name>
    <dbReference type="NCBI Taxonomy" id="10195"/>
    <lineage>
        <taxon>Eukaryota</taxon>
        <taxon>Metazoa</taxon>
        <taxon>Spiralia</taxon>
        <taxon>Gnathifera</taxon>
        <taxon>Rotifera</taxon>
        <taxon>Eurotatoria</taxon>
        <taxon>Monogononta</taxon>
        <taxon>Pseudotrocha</taxon>
        <taxon>Ploima</taxon>
        <taxon>Brachionidae</taxon>
        <taxon>Brachionus</taxon>
    </lineage>
</organism>
<sequence>MYYFSMAQFAATELQLIQNLNLKLIVKAKKASNFAYATELKVRLISGKPGMKIKIKNDV</sequence>
<keyword evidence="2" id="KW-1185">Reference proteome</keyword>
<dbReference type="AlphaFoldDB" id="A0A3M7SK26"/>
<dbReference type="EMBL" id="REGN01001265">
    <property type="protein sequence ID" value="RNA35977.1"/>
    <property type="molecule type" value="Genomic_DNA"/>
</dbReference>
<accession>A0A3M7SK26</accession>
<evidence type="ECO:0000313" key="2">
    <source>
        <dbReference type="Proteomes" id="UP000276133"/>
    </source>
</evidence>
<dbReference type="Proteomes" id="UP000276133">
    <property type="component" value="Unassembled WGS sequence"/>
</dbReference>
<name>A0A3M7SK26_BRAPC</name>
<proteinExistence type="predicted"/>
<gene>
    <name evidence="1" type="ORF">BpHYR1_045162</name>
</gene>
<comment type="caution">
    <text evidence="1">The sequence shown here is derived from an EMBL/GenBank/DDBJ whole genome shotgun (WGS) entry which is preliminary data.</text>
</comment>